<dbReference type="STRING" id="55758.MBFIL_05980"/>
<sequence length="197" mass="23134">MLAYGEEIITNETQFENTHLIESIKDIKNNIYDKLFNEGIKYYETHTIIVKNVHIINTQGFFLKFALRNLSHIVGRSIKNDVHQYEIVNKETITTLRNLRFRDNGIIIELFNKNSYFDLANRNTDDFKRIYWKDIINCEENDSSVTEVNLNLSNGSSVKIQPILNFINTNSENYDYSDIQSIFCEIINENSKGKFEN</sequence>
<accession>A0A166DLU0</accession>
<name>A0A166DLU0_9EURY</name>
<organism evidence="1 2">
    <name type="scientific">Methanobrevibacter filiformis</name>
    <dbReference type="NCBI Taxonomy" id="55758"/>
    <lineage>
        <taxon>Archaea</taxon>
        <taxon>Methanobacteriati</taxon>
        <taxon>Methanobacteriota</taxon>
        <taxon>Methanomada group</taxon>
        <taxon>Methanobacteria</taxon>
        <taxon>Methanobacteriales</taxon>
        <taxon>Methanobacteriaceae</taxon>
        <taxon>Methanobrevibacter</taxon>
    </lineage>
</organism>
<dbReference type="PATRIC" id="fig|55758.3.peg.673"/>
<dbReference type="RefSeq" id="WP_066971368.1">
    <property type="nucleotide sequence ID" value="NZ_LWMT01000087.1"/>
</dbReference>
<gene>
    <name evidence="1" type="ORF">MBFIL_05980</name>
</gene>
<protein>
    <submittedName>
        <fullName evidence="1">Uncharacterized protein</fullName>
    </submittedName>
</protein>
<dbReference type="AlphaFoldDB" id="A0A166DLU0"/>
<evidence type="ECO:0000313" key="2">
    <source>
        <dbReference type="Proteomes" id="UP000077066"/>
    </source>
</evidence>
<comment type="caution">
    <text evidence="1">The sequence shown here is derived from an EMBL/GenBank/DDBJ whole genome shotgun (WGS) entry which is preliminary data.</text>
</comment>
<reference evidence="1 2" key="1">
    <citation type="submission" date="2016-04" db="EMBL/GenBank/DDBJ databases">
        <title>Genome sequence of Methanobrevibacter filiformis DSM 11501.</title>
        <authorList>
            <person name="Poehlein A."/>
            <person name="Seedorf H."/>
            <person name="Daniel R."/>
        </authorList>
    </citation>
    <scope>NUCLEOTIDE SEQUENCE [LARGE SCALE GENOMIC DNA]</scope>
    <source>
        <strain evidence="1 2">DSM 11501</strain>
    </source>
</reference>
<proteinExistence type="predicted"/>
<keyword evidence="2" id="KW-1185">Reference proteome</keyword>
<dbReference type="Proteomes" id="UP000077066">
    <property type="component" value="Unassembled WGS sequence"/>
</dbReference>
<evidence type="ECO:0000313" key="1">
    <source>
        <dbReference type="EMBL" id="KZX15734.1"/>
    </source>
</evidence>
<dbReference type="EMBL" id="LWMT01000087">
    <property type="protein sequence ID" value="KZX15734.1"/>
    <property type="molecule type" value="Genomic_DNA"/>
</dbReference>